<accession>F9DPU0</accession>
<dbReference type="AlphaFoldDB" id="F9DPU0"/>
<protein>
    <submittedName>
        <fullName evidence="1">Uncharacterized protein</fullName>
    </submittedName>
</protein>
<dbReference type="HOGENOM" id="CLU_3189190_0_0_9"/>
<name>F9DPU0_9BACL</name>
<comment type="caution">
    <text evidence="1">The sequence shown here is derived from an EMBL/GenBank/DDBJ whole genome shotgun (WGS) entry which is preliminary data.</text>
</comment>
<organism evidence="1 2">
    <name type="scientific">Sporosarcina newyorkensis 2681</name>
    <dbReference type="NCBI Taxonomy" id="1027292"/>
    <lineage>
        <taxon>Bacteria</taxon>
        <taxon>Bacillati</taxon>
        <taxon>Bacillota</taxon>
        <taxon>Bacilli</taxon>
        <taxon>Bacillales</taxon>
        <taxon>Caryophanaceae</taxon>
        <taxon>Sporosarcina</taxon>
    </lineage>
</organism>
<proteinExistence type="predicted"/>
<gene>
    <name evidence="1" type="ORF">HMPREF9372_0820</name>
</gene>
<dbReference type="Proteomes" id="UP000005316">
    <property type="component" value="Unassembled WGS sequence"/>
</dbReference>
<reference evidence="1 2" key="1">
    <citation type="submission" date="2011-04" db="EMBL/GenBank/DDBJ databases">
        <authorList>
            <person name="Muzny D."/>
            <person name="Qin X."/>
            <person name="Deng J."/>
            <person name="Jiang H."/>
            <person name="Liu Y."/>
            <person name="Qu J."/>
            <person name="Song X.-Z."/>
            <person name="Zhang L."/>
            <person name="Thornton R."/>
            <person name="Coyle M."/>
            <person name="Francisco L."/>
            <person name="Jackson L."/>
            <person name="Javaid M."/>
            <person name="Korchina V."/>
            <person name="Kovar C."/>
            <person name="Mata R."/>
            <person name="Mathew T."/>
            <person name="Ngo R."/>
            <person name="Nguyen L."/>
            <person name="Nguyen N."/>
            <person name="Okwuonu G."/>
            <person name="Ongeri F."/>
            <person name="Pham C."/>
            <person name="Simmons D."/>
            <person name="Wilczek-Boney K."/>
            <person name="Hale W."/>
            <person name="Jakkamsetti A."/>
            <person name="Pham P."/>
            <person name="Ruth R."/>
            <person name="San Lucas F."/>
            <person name="Warren J."/>
            <person name="Zhang J."/>
            <person name="Zhao Z."/>
            <person name="Zhou C."/>
            <person name="Zhu D."/>
            <person name="Lee S."/>
            <person name="Bess C."/>
            <person name="Blankenburg K."/>
            <person name="Forbes L."/>
            <person name="Fu Q."/>
            <person name="Gubbala S."/>
            <person name="Hirani K."/>
            <person name="Jayaseelan J.C."/>
            <person name="Lara F."/>
            <person name="Munidasa M."/>
            <person name="Palculict T."/>
            <person name="Patil S."/>
            <person name="Pu L.-L."/>
            <person name="Saada N."/>
            <person name="Tang L."/>
            <person name="Weissenberger G."/>
            <person name="Zhu Y."/>
            <person name="Hemphill L."/>
            <person name="Shang Y."/>
            <person name="Youmans B."/>
            <person name="Ayvaz T."/>
            <person name="Ross M."/>
            <person name="Santibanez J."/>
            <person name="Aqrawi P."/>
            <person name="Gross S."/>
            <person name="Joshi V."/>
            <person name="Fowler G."/>
            <person name="Nazareth L."/>
            <person name="Reid J."/>
            <person name="Worley K."/>
            <person name="Petrosino J."/>
            <person name="Highlander S."/>
            <person name="Gibbs R."/>
        </authorList>
    </citation>
    <scope>NUCLEOTIDE SEQUENCE [LARGE SCALE GENOMIC DNA]</scope>
    <source>
        <strain evidence="1 2">2681</strain>
    </source>
</reference>
<evidence type="ECO:0000313" key="1">
    <source>
        <dbReference type="EMBL" id="EGQ27133.1"/>
    </source>
</evidence>
<sequence>MTRKYEYDDSIRLNIFYFIFEKFKDILNEIYLSLFSRRLLPLKLMR</sequence>
<evidence type="ECO:0000313" key="2">
    <source>
        <dbReference type="Proteomes" id="UP000005316"/>
    </source>
</evidence>
<dbReference type="EMBL" id="AFPZ01000020">
    <property type="protein sequence ID" value="EGQ27133.1"/>
    <property type="molecule type" value="Genomic_DNA"/>
</dbReference>